<proteinExistence type="inferred from homology"/>
<keyword evidence="9 13" id="KW-0472">Membrane</keyword>
<comment type="caution">
    <text evidence="14">The sequence shown here is derived from an EMBL/GenBank/DDBJ whole genome shotgun (WGS) entry which is preliminary data.</text>
</comment>
<dbReference type="Pfam" id="PF01032">
    <property type="entry name" value="FecCD"/>
    <property type="match status" value="1"/>
</dbReference>
<evidence type="ECO:0000256" key="8">
    <source>
        <dbReference type="ARBA" id="ARBA00023004"/>
    </source>
</evidence>
<gene>
    <name evidence="14" type="ORF">H8718_12080</name>
</gene>
<feature type="transmembrane region" description="Helical" evidence="13">
    <location>
        <begin position="192"/>
        <end position="211"/>
    </location>
</feature>
<feature type="transmembrane region" description="Helical" evidence="13">
    <location>
        <begin position="7"/>
        <end position="26"/>
    </location>
</feature>
<feature type="transmembrane region" description="Helical" evidence="13">
    <location>
        <begin position="232"/>
        <end position="263"/>
    </location>
</feature>
<protein>
    <recommendedName>
        <fullName evidence="3">Probable heme-iron transport system permease protein IsdF</fullName>
    </recommendedName>
    <alternativeName>
        <fullName evidence="12">Iron-regulated surface determinant protein F</fullName>
    </alternativeName>
    <alternativeName>
        <fullName evidence="11">Staphylococcal iron-regulated protein G</fullName>
    </alternativeName>
</protein>
<organism evidence="14 15">
    <name type="scientific">Zhenhengia yiwuensis</name>
    <dbReference type="NCBI Taxonomy" id="2763666"/>
    <lineage>
        <taxon>Bacteria</taxon>
        <taxon>Bacillati</taxon>
        <taxon>Bacillota</taxon>
        <taxon>Clostridia</taxon>
        <taxon>Lachnospirales</taxon>
        <taxon>Lachnospiraceae</taxon>
        <taxon>Zhenhengia</taxon>
    </lineage>
</organism>
<keyword evidence="5" id="KW-1003">Cell membrane</keyword>
<evidence type="ECO:0000256" key="9">
    <source>
        <dbReference type="ARBA" id="ARBA00023136"/>
    </source>
</evidence>
<dbReference type="GO" id="GO:0005886">
    <property type="term" value="C:plasma membrane"/>
    <property type="evidence" value="ECO:0007669"/>
    <property type="project" value="UniProtKB-SubCell"/>
</dbReference>
<keyword evidence="15" id="KW-1185">Reference proteome</keyword>
<dbReference type="InterPro" id="IPR000522">
    <property type="entry name" value="ABC_transptr_permease_BtuC"/>
</dbReference>
<sequence>MKNKKLFWIISANILLITLIILFSTVGSVNLGFGEIIHELLQGDNQMVRTIVLKMRLPRNLLAVLVGANLAVAGLFLQAVMKNPLADPGITGVSSGASVGAIIILLVSPAHTGILPIVAFVGGSIACILVYAMAWKKGLQPNRIVLAGVAVNTILGGIISFFSTMYSDRIQSAMLWLNGSLATKTWGDVETLVGYSIVGLIASFFLIRSANILQLGDEAAVNLGLNIHRARIIISAVAVFLAATATAVVGIVSFVGLIVPHIARMLMGNDHKYTLPFSMALGSTVLLIADTLGRTIGGSIEIPVGVIMAIVGGPFFLYLLRKKGAY</sequence>
<dbReference type="InterPro" id="IPR037294">
    <property type="entry name" value="ABC_BtuC-like"/>
</dbReference>
<dbReference type="FunFam" id="1.10.3470.10:FF:000001">
    <property type="entry name" value="Vitamin B12 ABC transporter permease BtuC"/>
    <property type="match status" value="1"/>
</dbReference>
<dbReference type="AlphaFoldDB" id="A0A926EH67"/>
<accession>A0A926EH67</accession>
<reference evidence="14" key="1">
    <citation type="submission" date="2020-08" db="EMBL/GenBank/DDBJ databases">
        <title>Genome public.</title>
        <authorList>
            <person name="Liu C."/>
            <person name="Sun Q."/>
        </authorList>
    </citation>
    <scope>NUCLEOTIDE SEQUENCE</scope>
    <source>
        <strain evidence="14">NSJ-12</strain>
    </source>
</reference>
<name>A0A926EH67_9FIRM</name>
<dbReference type="EMBL" id="JACRSY010000018">
    <property type="protein sequence ID" value="MBC8580264.1"/>
    <property type="molecule type" value="Genomic_DNA"/>
</dbReference>
<feature type="transmembrane region" description="Helical" evidence="13">
    <location>
        <begin position="57"/>
        <end position="77"/>
    </location>
</feature>
<dbReference type="Gene3D" id="1.10.3470.10">
    <property type="entry name" value="ABC transporter involved in vitamin B12 uptake, BtuC"/>
    <property type="match status" value="1"/>
</dbReference>
<evidence type="ECO:0000256" key="1">
    <source>
        <dbReference type="ARBA" id="ARBA00004651"/>
    </source>
</evidence>
<dbReference type="RefSeq" id="WP_177668637.1">
    <property type="nucleotide sequence ID" value="NZ_JACRSY010000018.1"/>
</dbReference>
<evidence type="ECO:0000256" key="5">
    <source>
        <dbReference type="ARBA" id="ARBA00022475"/>
    </source>
</evidence>
<evidence type="ECO:0000256" key="13">
    <source>
        <dbReference type="SAM" id="Phobius"/>
    </source>
</evidence>
<comment type="subcellular location">
    <subcellularLocation>
        <location evidence="1">Cell membrane</location>
        <topology evidence="1">Multi-pass membrane protein</topology>
    </subcellularLocation>
</comment>
<evidence type="ECO:0000256" key="3">
    <source>
        <dbReference type="ARBA" id="ARBA00018524"/>
    </source>
</evidence>
<evidence type="ECO:0000313" key="14">
    <source>
        <dbReference type="EMBL" id="MBC8580264.1"/>
    </source>
</evidence>
<evidence type="ECO:0000256" key="7">
    <source>
        <dbReference type="ARBA" id="ARBA00022989"/>
    </source>
</evidence>
<dbReference type="Proteomes" id="UP000655830">
    <property type="component" value="Unassembled WGS sequence"/>
</dbReference>
<dbReference type="SUPFAM" id="SSF81345">
    <property type="entry name" value="ABC transporter involved in vitamin B12 uptake, BtuC"/>
    <property type="match status" value="1"/>
</dbReference>
<evidence type="ECO:0000256" key="6">
    <source>
        <dbReference type="ARBA" id="ARBA00022692"/>
    </source>
</evidence>
<feature type="transmembrane region" description="Helical" evidence="13">
    <location>
        <begin position="144"/>
        <end position="166"/>
    </location>
</feature>
<keyword evidence="4" id="KW-0813">Transport</keyword>
<dbReference type="GO" id="GO:0022857">
    <property type="term" value="F:transmembrane transporter activity"/>
    <property type="evidence" value="ECO:0007669"/>
    <property type="project" value="InterPro"/>
</dbReference>
<evidence type="ECO:0000256" key="12">
    <source>
        <dbReference type="ARBA" id="ARBA00031465"/>
    </source>
</evidence>
<feature type="transmembrane region" description="Helical" evidence="13">
    <location>
        <begin position="300"/>
        <end position="320"/>
    </location>
</feature>
<comment type="similarity">
    <text evidence="2">Belongs to the binding-protein-dependent transport system permease family. FecCD subfamily.</text>
</comment>
<feature type="transmembrane region" description="Helical" evidence="13">
    <location>
        <begin position="113"/>
        <end position="132"/>
    </location>
</feature>
<comment type="function">
    <text evidence="10">Part of the binding-protein-dependent transport system for heme-iron. Responsible for the translocation of the substrate across the membrane.</text>
</comment>
<keyword evidence="8" id="KW-0408">Iron</keyword>
<keyword evidence="6 13" id="KW-0812">Transmembrane</keyword>
<keyword evidence="7 13" id="KW-1133">Transmembrane helix</keyword>
<dbReference type="GO" id="GO:0033214">
    <property type="term" value="P:siderophore-iron import into cell"/>
    <property type="evidence" value="ECO:0007669"/>
    <property type="project" value="TreeGrafter"/>
</dbReference>
<evidence type="ECO:0000256" key="11">
    <source>
        <dbReference type="ARBA" id="ARBA00031149"/>
    </source>
</evidence>
<evidence type="ECO:0000313" key="15">
    <source>
        <dbReference type="Proteomes" id="UP000655830"/>
    </source>
</evidence>
<dbReference type="PANTHER" id="PTHR30472:SF21">
    <property type="entry name" value="HEME-IRON TRANSPORT SYSTEM PERMEASE PROTEIN ISDF-RELATED"/>
    <property type="match status" value="1"/>
</dbReference>
<evidence type="ECO:0000256" key="10">
    <source>
        <dbReference type="ARBA" id="ARBA00025320"/>
    </source>
</evidence>
<dbReference type="CDD" id="cd06550">
    <property type="entry name" value="TM_ABC_iron-siderophores_like"/>
    <property type="match status" value="1"/>
</dbReference>
<evidence type="ECO:0000256" key="2">
    <source>
        <dbReference type="ARBA" id="ARBA00007935"/>
    </source>
</evidence>
<evidence type="ECO:0000256" key="4">
    <source>
        <dbReference type="ARBA" id="ARBA00022448"/>
    </source>
</evidence>
<feature type="transmembrane region" description="Helical" evidence="13">
    <location>
        <begin position="89"/>
        <end position="107"/>
    </location>
</feature>
<dbReference type="PANTHER" id="PTHR30472">
    <property type="entry name" value="FERRIC ENTEROBACTIN TRANSPORT SYSTEM PERMEASE PROTEIN"/>
    <property type="match status" value="1"/>
</dbReference>